<evidence type="ECO:0000256" key="2">
    <source>
        <dbReference type="ARBA" id="ARBA00023043"/>
    </source>
</evidence>
<evidence type="ECO:0000256" key="4">
    <source>
        <dbReference type="SAM" id="MobiDB-lite"/>
    </source>
</evidence>
<dbReference type="InterPro" id="IPR002110">
    <property type="entry name" value="Ankyrin_rpt"/>
</dbReference>
<proteinExistence type="predicted"/>
<protein>
    <submittedName>
        <fullName evidence="5">Ankyrin repeat protein, related</fullName>
    </submittedName>
</protein>
<dbReference type="VEuPathDB" id="ToxoDB:ENH_00050740"/>
<dbReference type="SUPFAM" id="SSF48403">
    <property type="entry name" value="Ankyrin repeat"/>
    <property type="match status" value="1"/>
</dbReference>
<dbReference type="GeneID" id="25475221"/>
<evidence type="ECO:0000256" key="1">
    <source>
        <dbReference type="ARBA" id="ARBA00022737"/>
    </source>
</evidence>
<feature type="repeat" description="ANK" evidence="3">
    <location>
        <begin position="367"/>
        <end position="391"/>
    </location>
</feature>
<evidence type="ECO:0000313" key="5">
    <source>
        <dbReference type="EMBL" id="CDJ63326.1"/>
    </source>
</evidence>
<dbReference type="Proteomes" id="UP000030754">
    <property type="component" value="Unassembled WGS sequence"/>
</dbReference>
<dbReference type="Gene3D" id="1.25.40.20">
    <property type="entry name" value="Ankyrin repeat-containing domain"/>
    <property type="match status" value="2"/>
</dbReference>
<dbReference type="Pfam" id="PF13637">
    <property type="entry name" value="Ank_4"/>
    <property type="match status" value="1"/>
</dbReference>
<evidence type="ECO:0000256" key="3">
    <source>
        <dbReference type="PROSITE-ProRule" id="PRU00023"/>
    </source>
</evidence>
<dbReference type="PANTHER" id="PTHR24161">
    <property type="entry name" value="ANK_REP_REGION DOMAIN-CONTAINING PROTEIN-RELATED"/>
    <property type="match status" value="1"/>
</dbReference>
<dbReference type="PROSITE" id="PS50297">
    <property type="entry name" value="ANK_REP_REGION"/>
    <property type="match status" value="3"/>
</dbReference>
<reference evidence="5" key="1">
    <citation type="submission" date="2013-10" db="EMBL/GenBank/DDBJ databases">
        <title>Genomic analysis of the causative agents of coccidiosis in chickens.</title>
        <authorList>
            <person name="Reid A.J."/>
            <person name="Blake D."/>
            <person name="Billington K."/>
            <person name="Browne H."/>
            <person name="Dunn M."/>
            <person name="Hung S."/>
            <person name="Kawahara F."/>
            <person name="Miranda-Saavedra D."/>
            <person name="Mourier T."/>
            <person name="Nagra H."/>
            <person name="Otto T.D."/>
            <person name="Rawlings N."/>
            <person name="Sanchez A."/>
            <person name="Sanders M."/>
            <person name="Subramaniam C."/>
            <person name="Tay Y."/>
            <person name="Dear P."/>
            <person name="Doerig C."/>
            <person name="Gruber A."/>
            <person name="Parkinson J."/>
            <person name="Shirley M."/>
            <person name="Wan K.L."/>
            <person name="Berriman M."/>
            <person name="Tomley F."/>
            <person name="Pain A."/>
        </authorList>
    </citation>
    <scope>NUCLEOTIDE SEQUENCE [LARGE SCALE GENOMIC DNA]</scope>
    <source>
        <strain evidence="5">Houghton</strain>
    </source>
</reference>
<feature type="compositionally biased region" description="Low complexity" evidence="4">
    <location>
        <begin position="27"/>
        <end position="51"/>
    </location>
</feature>
<dbReference type="SMART" id="SM00248">
    <property type="entry name" value="ANK"/>
    <property type="match status" value="4"/>
</dbReference>
<dbReference type="GO" id="GO:0000139">
    <property type="term" value="C:Golgi membrane"/>
    <property type="evidence" value="ECO:0007669"/>
    <property type="project" value="TreeGrafter"/>
</dbReference>
<dbReference type="AlphaFoldDB" id="U6MH19"/>
<dbReference type="PROSITE" id="PS50088">
    <property type="entry name" value="ANK_REPEAT"/>
    <property type="match status" value="3"/>
</dbReference>
<feature type="region of interest" description="Disordered" evidence="4">
    <location>
        <begin position="1"/>
        <end position="72"/>
    </location>
</feature>
<keyword evidence="6" id="KW-1185">Reference proteome</keyword>
<dbReference type="InterPro" id="IPR036770">
    <property type="entry name" value="Ankyrin_rpt-contain_sf"/>
</dbReference>
<gene>
    <name evidence="5" type="ORF">ENH_00050740</name>
</gene>
<dbReference type="RefSeq" id="XP_013440688.1">
    <property type="nucleotide sequence ID" value="XM_013585234.1"/>
</dbReference>
<feature type="region of interest" description="Disordered" evidence="4">
    <location>
        <begin position="89"/>
        <end position="121"/>
    </location>
</feature>
<feature type="repeat" description="ANK" evidence="3">
    <location>
        <begin position="197"/>
        <end position="229"/>
    </location>
</feature>
<keyword evidence="2 3" id="KW-0040">ANK repeat</keyword>
<keyword evidence="1" id="KW-0677">Repeat</keyword>
<dbReference type="GO" id="GO:0016409">
    <property type="term" value="F:palmitoyltransferase activity"/>
    <property type="evidence" value="ECO:0007669"/>
    <property type="project" value="TreeGrafter"/>
</dbReference>
<dbReference type="OrthoDB" id="332210at2759"/>
<reference evidence="5" key="2">
    <citation type="submission" date="2013-10" db="EMBL/GenBank/DDBJ databases">
        <authorList>
            <person name="Aslett M."/>
        </authorList>
    </citation>
    <scope>NUCLEOTIDE SEQUENCE [LARGE SCALE GENOMIC DNA]</scope>
    <source>
        <strain evidence="5">Houghton</strain>
    </source>
</reference>
<accession>U6MH19</accession>
<dbReference type="Pfam" id="PF12796">
    <property type="entry name" value="Ank_2"/>
    <property type="match status" value="1"/>
</dbReference>
<feature type="compositionally biased region" description="Low complexity" evidence="4">
    <location>
        <begin position="92"/>
        <end position="105"/>
    </location>
</feature>
<dbReference type="PANTHER" id="PTHR24161:SF17">
    <property type="entry name" value="PALMITOYLTRANSFERASE"/>
    <property type="match status" value="1"/>
</dbReference>
<dbReference type="EMBL" id="HG722790">
    <property type="protein sequence ID" value="CDJ63326.1"/>
    <property type="molecule type" value="Genomic_DNA"/>
</dbReference>
<organism evidence="5 6">
    <name type="scientific">Eimeria necatrix</name>
    <dbReference type="NCBI Taxonomy" id="51315"/>
    <lineage>
        <taxon>Eukaryota</taxon>
        <taxon>Sar</taxon>
        <taxon>Alveolata</taxon>
        <taxon>Apicomplexa</taxon>
        <taxon>Conoidasida</taxon>
        <taxon>Coccidia</taxon>
        <taxon>Eucoccidiorida</taxon>
        <taxon>Eimeriorina</taxon>
        <taxon>Eimeriidae</taxon>
        <taxon>Eimeria</taxon>
    </lineage>
</organism>
<evidence type="ECO:0000313" key="6">
    <source>
        <dbReference type="Proteomes" id="UP000030754"/>
    </source>
</evidence>
<name>U6MH19_9EIME</name>
<feature type="repeat" description="ANK" evidence="3">
    <location>
        <begin position="334"/>
        <end position="366"/>
    </location>
</feature>
<sequence>MQHSPAPPGDGGAEGVDTAHSEQNAGSSSKTSSSSSSSSSSSNSSRQTSSTGLRPRAAFPQNAKEASRASSRELPTYVDVAAFPCYPAQEHQQQQKQQQKQQQQQEPLEENSCSVRAPLDRGESAGWSSRVCLATASSSSSASLVSASLRARAAELCQQPEVHAQLFLMLRSSQGQLAAMCMSQLPPQSYIALRDETGHTLLHWAALCNERSVMKLLIDAGADVNARATETKQTPLMWAVTKDNTAAARLLLQHGAALFDYQLSNSEAKGSLEGPLQPQGLPDYCPERLGQSPLLQDSKGGTCCTLAAQHDAPKCVLLLAKLLGPAAFAVPDASGSTPAHWAAFKGHTLVLRLLLYFDVDVTAVDLFGCLPLHRAAEGGHLEAFRALVEEGGQDPSERTTKSRLTPLDIIAASKTVNPELTAYVKKLQQNPQLRNDPRNRVLTEDDMRVRWD</sequence>